<comment type="caution">
    <text evidence="1">The sequence shown here is derived from an EMBL/GenBank/DDBJ whole genome shotgun (WGS) entry which is preliminary data.</text>
</comment>
<dbReference type="AlphaFoldDB" id="A0A6N2ADU4"/>
<evidence type="ECO:0000313" key="1">
    <source>
        <dbReference type="EMBL" id="TMW80185.1"/>
    </source>
</evidence>
<reference evidence="1" key="1">
    <citation type="submission" date="2019-05" db="EMBL/GenBank/DDBJ databases">
        <title>The de novo reference genome and transcriptome assemblies of the wild tomato species Solanum chilense.</title>
        <authorList>
            <person name="Stam R."/>
            <person name="Nosenko T."/>
            <person name="Hoerger A.C."/>
            <person name="Stephan W."/>
            <person name="Seidel M.A."/>
            <person name="Kuhn J.M.M."/>
            <person name="Haberer G."/>
            <person name="Tellier A."/>
        </authorList>
    </citation>
    <scope>NUCLEOTIDE SEQUENCE</scope>
    <source>
        <tissue evidence="1">Mature leaves</tissue>
    </source>
</reference>
<accession>A0A6N2ADU4</accession>
<protein>
    <submittedName>
        <fullName evidence="1">Uncharacterized protein</fullName>
    </submittedName>
</protein>
<dbReference type="EMBL" id="RXGB01073960">
    <property type="protein sequence ID" value="TMW80185.1"/>
    <property type="molecule type" value="Genomic_DNA"/>
</dbReference>
<organism evidence="1">
    <name type="scientific">Solanum chilense</name>
    <name type="common">Tomato</name>
    <name type="synonym">Lycopersicon chilense</name>
    <dbReference type="NCBI Taxonomy" id="4083"/>
    <lineage>
        <taxon>Eukaryota</taxon>
        <taxon>Viridiplantae</taxon>
        <taxon>Streptophyta</taxon>
        <taxon>Embryophyta</taxon>
        <taxon>Tracheophyta</taxon>
        <taxon>Spermatophyta</taxon>
        <taxon>Magnoliopsida</taxon>
        <taxon>eudicotyledons</taxon>
        <taxon>Gunneridae</taxon>
        <taxon>Pentapetalae</taxon>
        <taxon>asterids</taxon>
        <taxon>lamiids</taxon>
        <taxon>Solanales</taxon>
        <taxon>Solanaceae</taxon>
        <taxon>Solanoideae</taxon>
        <taxon>Solaneae</taxon>
        <taxon>Solanum</taxon>
        <taxon>Solanum subgen. Lycopersicon</taxon>
    </lineage>
</organism>
<gene>
    <name evidence="1" type="ORF">EJD97_023046</name>
</gene>
<proteinExistence type="predicted"/>
<name>A0A6N2ADU4_SOLCI</name>
<sequence length="73" mass="8252">MLVTVRRWQHSAAVEGRWRSLTKCGVTESVTDHRSHDGSSGRFIMKIREVALVPIFQEFKCFGTETLDGPLCS</sequence>